<reference evidence="2 3" key="1">
    <citation type="submission" date="2019-02" db="EMBL/GenBank/DDBJ databases">
        <title>Kribbella capetownensis sp. nov. and Kribbella speibonae sp. nov., isolated from soil.</title>
        <authorList>
            <person name="Curtis S.M."/>
            <person name="Norton I."/>
            <person name="Everest G.J."/>
            <person name="Meyers P.R."/>
        </authorList>
    </citation>
    <scope>NUCLEOTIDE SEQUENCE [LARGE SCALE GENOMIC DNA]</scope>
    <source>
        <strain evidence="2 3">NRRL B-24813</strain>
    </source>
</reference>
<feature type="transmembrane region" description="Helical" evidence="1">
    <location>
        <begin position="78"/>
        <end position="101"/>
    </location>
</feature>
<gene>
    <name evidence="2" type="ORF">E0H73_06570</name>
</gene>
<dbReference type="Proteomes" id="UP000291144">
    <property type="component" value="Unassembled WGS sequence"/>
</dbReference>
<feature type="transmembrane region" description="Helical" evidence="1">
    <location>
        <begin position="140"/>
        <end position="156"/>
    </location>
</feature>
<evidence type="ECO:0000313" key="2">
    <source>
        <dbReference type="EMBL" id="TCC64084.1"/>
    </source>
</evidence>
<protein>
    <recommendedName>
        <fullName evidence="4">DUF4386 family protein</fullName>
    </recommendedName>
</protein>
<evidence type="ECO:0008006" key="4">
    <source>
        <dbReference type="Google" id="ProtNLM"/>
    </source>
</evidence>
<feature type="transmembrane region" description="Helical" evidence="1">
    <location>
        <begin position="187"/>
        <end position="204"/>
    </location>
</feature>
<evidence type="ECO:0000256" key="1">
    <source>
        <dbReference type="SAM" id="Phobius"/>
    </source>
</evidence>
<dbReference type="EMBL" id="SJKB01000002">
    <property type="protein sequence ID" value="TCC64084.1"/>
    <property type="molecule type" value="Genomic_DNA"/>
</dbReference>
<proteinExistence type="predicted"/>
<organism evidence="2 3">
    <name type="scientific">Kribbella pittospori</name>
    <dbReference type="NCBI Taxonomy" id="722689"/>
    <lineage>
        <taxon>Bacteria</taxon>
        <taxon>Bacillati</taxon>
        <taxon>Actinomycetota</taxon>
        <taxon>Actinomycetes</taxon>
        <taxon>Propionibacteriales</taxon>
        <taxon>Kribbellaceae</taxon>
        <taxon>Kribbella</taxon>
    </lineage>
</organism>
<dbReference type="OrthoDB" id="3625422at2"/>
<keyword evidence="1" id="KW-1133">Transmembrane helix</keyword>
<accession>A0A4R0KWP0</accession>
<keyword evidence="3" id="KW-1185">Reference proteome</keyword>
<dbReference type="AlphaFoldDB" id="A0A4R0KWP0"/>
<sequence length="224" mass="23258">MTITPTTLTRAAGAAAVVAGLLFIGVQINHPHLDATSVATTEVMVRNSLKVLMAVLALVGITGMYLSQIRKNGVVGLVGYLVLGIGYLTIMSTVAIAAFVLPSIADTNPGYVNDVLAVSKGDSATGDIGPLQIVQQVQDFGYLAGGLVFGIALYRARVLARWAAVLLAVGGVVTLVLSLMPDAFYRLLAFPNGIAMIGLGYSLWRTARTVTTQPAAARATADAK</sequence>
<keyword evidence="1" id="KW-0472">Membrane</keyword>
<keyword evidence="1" id="KW-0812">Transmembrane</keyword>
<name>A0A4R0KWP0_9ACTN</name>
<feature type="transmembrane region" description="Helical" evidence="1">
    <location>
        <begin position="48"/>
        <end position="66"/>
    </location>
</feature>
<dbReference type="RefSeq" id="WP_131352591.1">
    <property type="nucleotide sequence ID" value="NZ_SJKB01000002.1"/>
</dbReference>
<feature type="transmembrane region" description="Helical" evidence="1">
    <location>
        <begin position="163"/>
        <end position="181"/>
    </location>
</feature>
<evidence type="ECO:0000313" key="3">
    <source>
        <dbReference type="Proteomes" id="UP000291144"/>
    </source>
</evidence>
<feature type="transmembrane region" description="Helical" evidence="1">
    <location>
        <begin position="7"/>
        <end position="28"/>
    </location>
</feature>
<comment type="caution">
    <text evidence="2">The sequence shown here is derived from an EMBL/GenBank/DDBJ whole genome shotgun (WGS) entry which is preliminary data.</text>
</comment>